<evidence type="ECO:0000313" key="1">
    <source>
        <dbReference type="EMBL" id="KIL35836.1"/>
    </source>
</evidence>
<name>A0ABR5A459_9BACL</name>
<gene>
    <name evidence="1" type="ORF">SD71_10575</name>
</gene>
<accession>A0ABR5A459</accession>
<evidence type="ECO:0000313" key="2">
    <source>
        <dbReference type="Proteomes" id="UP000054526"/>
    </source>
</evidence>
<proteinExistence type="predicted"/>
<organism evidence="1 2">
    <name type="scientific">Cohnella kolymensis</name>
    <dbReference type="NCBI Taxonomy" id="1590652"/>
    <lineage>
        <taxon>Bacteria</taxon>
        <taxon>Bacillati</taxon>
        <taxon>Bacillota</taxon>
        <taxon>Bacilli</taxon>
        <taxon>Bacillales</taxon>
        <taxon>Paenibacillaceae</taxon>
        <taxon>Cohnella</taxon>
    </lineage>
</organism>
<dbReference type="Proteomes" id="UP000054526">
    <property type="component" value="Unassembled WGS sequence"/>
</dbReference>
<dbReference type="InterPro" id="IPR010982">
    <property type="entry name" value="Lambda_DNA-bd_dom_sf"/>
</dbReference>
<keyword evidence="2" id="KW-1185">Reference proteome</keyword>
<dbReference type="InterPro" id="IPR001387">
    <property type="entry name" value="Cro/C1-type_HTH"/>
</dbReference>
<dbReference type="Gene3D" id="1.10.260.40">
    <property type="entry name" value="lambda repressor-like DNA-binding domains"/>
    <property type="match status" value="1"/>
</dbReference>
<comment type="caution">
    <text evidence="1">The sequence shown here is derived from an EMBL/GenBank/DDBJ whole genome shotgun (WGS) entry which is preliminary data.</text>
</comment>
<protein>
    <recommendedName>
        <fullName evidence="3">HTH cro/C1-type domain-containing protein</fullName>
    </recommendedName>
</protein>
<dbReference type="EMBL" id="JXAL01000016">
    <property type="protein sequence ID" value="KIL35836.1"/>
    <property type="molecule type" value="Genomic_DNA"/>
</dbReference>
<dbReference type="SUPFAM" id="SSF47413">
    <property type="entry name" value="lambda repressor-like DNA-binding domains"/>
    <property type="match status" value="1"/>
</dbReference>
<sequence>MNPVIERIEQKRIEKGITKTHVAKHCERSVSWYKDISKGRRRVYLEDVFLIAEAIGETPKKFF</sequence>
<dbReference type="RefSeq" id="WP_041062500.1">
    <property type="nucleotide sequence ID" value="NZ_JXAL01000016.1"/>
</dbReference>
<dbReference type="CDD" id="cd00093">
    <property type="entry name" value="HTH_XRE"/>
    <property type="match status" value="1"/>
</dbReference>
<evidence type="ECO:0008006" key="3">
    <source>
        <dbReference type="Google" id="ProtNLM"/>
    </source>
</evidence>
<reference evidence="1 2" key="1">
    <citation type="submission" date="2014-12" db="EMBL/GenBank/DDBJ databases">
        <title>Draft genome sequence of Cohnella kolymensis strain B-2846.</title>
        <authorList>
            <person name="Karlyshev A.V."/>
            <person name="Kudryashova E.B."/>
        </authorList>
    </citation>
    <scope>NUCLEOTIDE SEQUENCE [LARGE SCALE GENOMIC DNA]</scope>
    <source>
        <strain evidence="1 2">VKM B-2846</strain>
    </source>
</reference>